<dbReference type="EMBL" id="CAJQZP010001600">
    <property type="protein sequence ID" value="CAG5056330.1"/>
    <property type="molecule type" value="Genomic_DNA"/>
</dbReference>
<gene>
    <name evidence="1" type="ORF">PAPOLLO_LOCUS26700</name>
</gene>
<evidence type="ECO:0000313" key="1">
    <source>
        <dbReference type="EMBL" id="CAG5056330.1"/>
    </source>
</evidence>
<dbReference type="Proteomes" id="UP000691718">
    <property type="component" value="Unassembled WGS sequence"/>
</dbReference>
<name>A0A8S3Y857_PARAO</name>
<evidence type="ECO:0000313" key="2">
    <source>
        <dbReference type="Proteomes" id="UP000691718"/>
    </source>
</evidence>
<comment type="caution">
    <text evidence="1">The sequence shown here is derived from an EMBL/GenBank/DDBJ whole genome shotgun (WGS) entry which is preliminary data.</text>
</comment>
<accession>A0A8S3Y857</accession>
<proteinExistence type="predicted"/>
<dbReference type="OrthoDB" id="7656790at2759"/>
<reference evidence="1" key="1">
    <citation type="submission" date="2021-04" db="EMBL/GenBank/DDBJ databases">
        <authorList>
            <person name="Tunstrom K."/>
        </authorList>
    </citation>
    <scope>NUCLEOTIDE SEQUENCE</scope>
</reference>
<protein>
    <submittedName>
        <fullName evidence="1">(apollo) hypothetical protein</fullName>
    </submittedName>
</protein>
<organism evidence="1 2">
    <name type="scientific">Parnassius apollo</name>
    <name type="common">Apollo butterfly</name>
    <name type="synonym">Papilio apollo</name>
    <dbReference type="NCBI Taxonomy" id="110799"/>
    <lineage>
        <taxon>Eukaryota</taxon>
        <taxon>Metazoa</taxon>
        <taxon>Ecdysozoa</taxon>
        <taxon>Arthropoda</taxon>
        <taxon>Hexapoda</taxon>
        <taxon>Insecta</taxon>
        <taxon>Pterygota</taxon>
        <taxon>Neoptera</taxon>
        <taxon>Endopterygota</taxon>
        <taxon>Lepidoptera</taxon>
        <taxon>Glossata</taxon>
        <taxon>Ditrysia</taxon>
        <taxon>Papilionoidea</taxon>
        <taxon>Papilionidae</taxon>
        <taxon>Parnassiinae</taxon>
        <taxon>Parnassini</taxon>
        <taxon>Parnassius</taxon>
        <taxon>Parnassius</taxon>
    </lineage>
</organism>
<dbReference type="AlphaFoldDB" id="A0A8S3Y857"/>
<sequence>MSVQKIVKYICGNVQFDISATDDIHHKLQTDDQFASHYFENLIQQHNTPETADEETEHVANNLIGDANNESEEDNVIESSTSQINPLPLNLSKSNKRFENIFSDADTIDSTSSHSLAVSTADENIEKQVKKDAGKNTHARQLYGQRNKQLQLDIEKKEIFKQMAKNSEDNNNILSNNAYIWKNTMDNLIIVLKEKNAIMKERNDIFSDISNKLDGP</sequence>
<keyword evidence="2" id="KW-1185">Reference proteome</keyword>